<name>A0ABU3B8G3_9GAMM</name>
<dbReference type="PANTHER" id="PTHR47199:SF2">
    <property type="entry name" value="PHOTOSYSTEM II STABILITY_ASSEMBLY FACTOR HCF136, CHLOROPLASTIC"/>
    <property type="match status" value="1"/>
</dbReference>
<accession>A0ABU3B8G3</accession>
<feature type="compositionally biased region" description="Basic and acidic residues" evidence="3">
    <location>
        <begin position="272"/>
        <end position="283"/>
    </location>
</feature>
<feature type="region of interest" description="Disordered" evidence="3">
    <location>
        <begin position="272"/>
        <end position="309"/>
    </location>
</feature>
<evidence type="ECO:0000313" key="6">
    <source>
        <dbReference type="EMBL" id="MDT0617578.1"/>
    </source>
</evidence>
<keyword evidence="7" id="KW-1185">Reference proteome</keyword>
<evidence type="ECO:0000313" key="7">
    <source>
        <dbReference type="Proteomes" id="UP001259982"/>
    </source>
</evidence>
<dbReference type="EMBL" id="JAVRHY010000003">
    <property type="protein sequence ID" value="MDT0617578.1"/>
    <property type="molecule type" value="Genomic_DNA"/>
</dbReference>
<dbReference type="PANTHER" id="PTHR47199">
    <property type="entry name" value="PHOTOSYSTEM II STABILITY/ASSEMBLY FACTOR HCF136, CHLOROPLASTIC"/>
    <property type="match status" value="1"/>
</dbReference>
<feature type="signal peptide" evidence="4">
    <location>
        <begin position="1"/>
        <end position="32"/>
    </location>
</feature>
<feature type="domain" description="Photosynthesis system II assembly factor Ycf48/Hcf136-like" evidence="5">
    <location>
        <begin position="82"/>
        <end position="130"/>
    </location>
</feature>
<feature type="chain" id="PRO_5045331829" evidence="4">
    <location>
        <begin position="33"/>
        <end position="388"/>
    </location>
</feature>
<dbReference type="InterPro" id="IPR028203">
    <property type="entry name" value="PSII_CF48-like_dom"/>
</dbReference>
<comment type="caution">
    <text evidence="6">The sequence shown here is derived from an EMBL/GenBank/DDBJ whole genome shotgun (WGS) entry which is preliminary data.</text>
</comment>
<evidence type="ECO:0000256" key="3">
    <source>
        <dbReference type="SAM" id="MobiDB-lite"/>
    </source>
</evidence>
<gene>
    <name evidence="6" type="ORF">RM531_03755</name>
</gene>
<keyword evidence="4" id="KW-0732">Signal</keyword>
<dbReference type="Pfam" id="PF14870">
    <property type="entry name" value="PSII_BNR"/>
    <property type="match status" value="2"/>
</dbReference>
<sequence>MSRSGSRVSKRRQALAMCGLLLTVAGGPVAQAQEEDASEAPAPKPAEMAPRAPFELLLDVERRGDGFAAVGVRGHALTSEDGLNWTQAEVPVRATLTAVDFVDEDRGWAVGHAATILATTDGGRTWTIQNYEPSLETPFLDVVFTDDQTGFAVGAYDLFYKTRDGGETWTEYEPQLSMGGWHLNSMVALDDGTLVIAGETGLLSKSTDGGETWDLIEAPYSGTFFGIRQLGPQGLLLFGLRGHAFVTDDVASLPVLPPDTDLGYQFKLPPSMEKDAEEAKESGGAEAEEEALAEAERKAAEEKAAESEWDVVDNDKSVLSLFGGTQTADGGYVLVGVNGRIWVSDDGGPKARRLPNPREGGLTDVVETADGDLLFVGENGAFLYKRNR</sequence>
<dbReference type="Gene3D" id="2.130.10.10">
    <property type="entry name" value="YVTN repeat-like/Quinoprotein amine dehydrogenase"/>
    <property type="match status" value="1"/>
</dbReference>
<evidence type="ECO:0000256" key="2">
    <source>
        <dbReference type="ARBA" id="ARBA00023276"/>
    </source>
</evidence>
<evidence type="ECO:0000259" key="5">
    <source>
        <dbReference type="Pfam" id="PF14870"/>
    </source>
</evidence>
<feature type="compositionally biased region" description="Basic and acidic residues" evidence="3">
    <location>
        <begin position="294"/>
        <end position="306"/>
    </location>
</feature>
<keyword evidence="1" id="KW-0602">Photosynthesis</keyword>
<dbReference type="SUPFAM" id="SSF110296">
    <property type="entry name" value="Oligoxyloglucan reducing end-specific cellobiohydrolase"/>
    <property type="match status" value="1"/>
</dbReference>
<evidence type="ECO:0000256" key="1">
    <source>
        <dbReference type="ARBA" id="ARBA00022531"/>
    </source>
</evidence>
<organism evidence="6 7">
    <name type="scientific">Spectribacter acetivorans</name>
    <dbReference type="NCBI Taxonomy" id="3075603"/>
    <lineage>
        <taxon>Bacteria</taxon>
        <taxon>Pseudomonadati</taxon>
        <taxon>Pseudomonadota</taxon>
        <taxon>Gammaproteobacteria</taxon>
        <taxon>Salinisphaerales</taxon>
        <taxon>Salinisphaeraceae</taxon>
        <taxon>Spectribacter</taxon>
    </lineage>
</organism>
<protein>
    <submittedName>
        <fullName evidence="6">YCF48-related protein</fullName>
    </submittedName>
</protein>
<dbReference type="Proteomes" id="UP001259982">
    <property type="component" value="Unassembled WGS sequence"/>
</dbReference>
<dbReference type="CDD" id="cd15482">
    <property type="entry name" value="Sialidase_non-viral"/>
    <property type="match status" value="1"/>
</dbReference>
<feature type="domain" description="Photosynthesis system II assembly factor Ycf48/Hcf136-like" evidence="5">
    <location>
        <begin position="135"/>
        <end position="249"/>
    </location>
</feature>
<keyword evidence="2" id="KW-0604">Photosystem II</keyword>
<reference evidence="6 7" key="1">
    <citation type="submission" date="2023-09" db="EMBL/GenBank/DDBJ databases">
        <authorList>
            <person name="Rey-Velasco X."/>
        </authorList>
    </citation>
    <scope>NUCLEOTIDE SEQUENCE [LARGE SCALE GENOMIC DNA]</scope>
    <source>
        <strain evidence="6 7">P385</strain>
    </source>
</reference>
<dbReference type="InterPro" id="IPR015943">
    <property type="entry name" value="WD40/YVTN_repeat-like_dom_sf"/>
</dbReference>
<dbReference type="RefSeq" id="WP_311657421.1">
    <property type="nucleotide sequence ID" value="NZ_JAVRHY010000003.1"/>
</dbReference>
<proteinExistence type="predicted"/>
<evidence type="ECO:0000256" key="4">
    <source>
        <dbReference type="SAM" id="SignalP"/>
    </source>
</evidence>